<reference evidence="2" key="1">
    <citation type="submission" date="2020-05" db="EMBL/GenBank/DDBJ databases">
        <authorList>
            <person name="Chiriac C."/>
            <person name="Salcher M."/>
            <person name="Ghai R."/>
            <person name="Kavagutti S V."/>
        </authorList>
    </citation>
    <scope>NUCLEOTIDE SEQUENCE</scope>
</reference>
<name>A0A6J7FMQ0_9ZZZZ</name>
<organism evidence="2">
    <name type="scientific">freshwater metagenome</name>
    <dbReference type="NCBI Taxonomy" id="449393"/>
    <lineage>
        <taxon>unclassified sequences</taxon>
        <taxon>metagenomes</taxon>
        <taxon>ecological metagenomes</taxon>
    </lineage>
</organism>
<protein>
    <submittedName>
        <fullName evidence="2">Unannotated protein</fullName>
    </submittedName>
</protein>
<evidence type="ECO:0000313" key="2">
    <source>
        <dbReference type="EMBL" id="CAB4894645.1"/>
    </source>
</evidence>
<sequence>MGADGFANRRRGGEHRGRPQCNDSSRRLRCAERLEGTSRCGGVGHDNGQQGLAHRCFRSGLPACIDLDQFQQGPHDAIQASEPLGSGSGPGAVERHLQCIGAGSPTRQFFGGHLTTGAQRLGSSISGQPTALGGLHLGNQRRLDLLRLFAVGLQPFGVSLEPIDALAEGVETGGLTPEFALTAFEPSVQRAQLAAHLGRSAGGGGRRRCSLQHGHGLAALGLEGFLLGRECLGRRGELSKFGTDRLELGSEPGSVVFQVRHDACVHQLAPVALHRSASLDQHRRKATGTFTQLLHPHQLVADIGIAPRGQFGLGGQHIGIEPGKFGSQRLLGVAAHDLVARQRGEPGTQRADLTTGQEHFERLQFANQVAVTARRFGLTLERAQLPSDLSQQILDAQQAGLGGIEAPLGFLLASPVLQHTGGFFDDRSSILGPSIQHCVDLTLADDHVLLTADPGIAEQLLHVEQAAGNAVDRVFALAGTEQRAADGDLRELDGQQASSVVEGEHHLGATKRRPLGGAGKDDVVHLLAAHSTGRLCAQNPGNGVDNVGFARAVGTDHNRHARFELHHGGVGERLEAFEGQCFEEHGMTRLVHAGSVHLARYFWQRGQNDVDRPADITRRITERPQVMQGCPSRS</sequence>
<evidence type="ECO:0000256" key="1">
    <source>
        <dbReference type="SAM" id="MobiDB-lite"/>
    </source>
</evidence>
<dbReference type="AntiFam" id="ANF00091">
    <property type="entry name" value="Shadow ORF (opposite smc)"/>
</dbReference>
<dbReference type="AntiFam" id="ANF00168">
    <property type="entry name" value="Shadow ORF (opposite smc)"/>
</dbReference>
<dbReference type="AlphaFoldDB" id="A0A6J7FMQ0"/>
<feature type="region of interest" description="Disordered" evidence="1">
    <location>
        <begin position="1"/>
        <end position="25"/>
    </location>
</feature>
<gene>
    <name evidence="2" type="ORF">UFOPK3376_03084</name>
</gene>
<proteinExistence type="predicted"/>
<dbReference type="EMBL" id="CAFBLP010000134">
    <property type="protein sequence ID" value="CAB4894645.1"/>
    <property type="molecule type" value="Genomic_DNA"/>
</dbReference>
<accession>A0A6J7FMQ0</accession>